<name>A0A9D1HN74_9FIRM</name>
<feature type="modified residue" description="N6-carboxylysine" evidence="15">
    <location>
        <position position="219"/>
    </location>
</feature>
<dbReference type="InterPro" id="IPR004101">
    <property type="entry name" value="Mur_ligase_C"/>
</dbReference>
<dbReference type="EMBL" id="DVMH01000036">
    <property type="protein sequence ID" value="HIU11013.1"/>
    <property type="molecule type" value="Genomic_DNA"/>
</dbReference>
<keyword evidence="4 15" id="KW-0133">Cell shape</keyword>
<evidence type="ECO:0000256" key="12">
    <source>
        <dbReference type="ARBA" id="ARBA00075482"/>
    </source>
</evidence>
<evidence type="ECO:0000256" key="13">
    <source>
        <dbReference type="ARBA" id="ARBA00076158"/>
    </source>
</evidence>
<comment type="function">
    <text evidence="9 15">Catalyzes the addition of meso-diaminopimelic acid to the nucleotide precursor UDP-N-acetylmuramoyl-L-alanyl-D-glutamate (UMAG) in the biosynthesis of bacterial cell-wall peptidoglycan.</text>
</comment>
<evidence type="ECO:0000256" key="6">
    <source>
        <dbReference type="ARBA" id="ARBA00023306"/>
    </source>
</evidence>
<dbReference type="GO" id="GO:0051301">
    <property type="term" value="P:cell division"/>
    <property type="evidence" value="ECO:0007669"/>
    <property type="project" value="UniProtKB-KW"/>
</dbReference>
<feature type="binding site" evidence="15">
    <location>
        <begin position="152"/>
        <end position="153"/>
    </location>
    <ligand>
        <name>UDP-N-acetyl-alpha-D-muramoyl-L-alanyl-D-glutamate</name>
        <dbReference type="ChEBI" id="CHEBI:83900"/>
    </ligand>
</feature>
<evidence type="ECO:0000259" key="18">
    <source>
        <dbReference type="Pfam" id="PF02875"/>
    </source>
</evidence>
<dbReference type="SUPFAM" id="SSF53244">
    <property type="entry name" value="MurD-like peptide ligases, peptide-binding domain"/>
    <property type="match status" value="1"/>
</dbReference>
<keyword evidence="15" id="KW-0460">Magnesium</keyword>
<dbReference type="PANTHER" id="PTHR23135:SF4">
    <property type="entry name" value="UDP-N-ACETYLMURAMOYL-L-ALANYL-D-GLUTAMATE--2,6-DIAMINOPIMELATE LIGASE MURE HOMOLOG, CHLOROPLASTIC"/>
    <property type="match status" value="1"/>
</dbReference>
<keyword evidence="15" id="KW-0067">ATP-binding</keyword>
<dbReference type="GO" id="GO:0071555">
    <property type="term" value="P:cell wall organization"/>
    <property type="evidence" value="ECO:0007669"/>
    <property type="project" value="UniProtKB-KW"/>
</dbReference>
<feature type="domain" description="Mur ligase N-terminal catalytic" evidence="17">
    <location>
        <begin position="22"/>
        <end position="93"/>
    </location>
</feature>
<dbReference type="Pfam" id="PF02875">
    <property type="entry name" value="Mur_ligase_C"/>
    <property type="match status" value="1"/>
</dbReference>
<dbReference type="FunFam" id="3.90.190.20:FF:000006">
    <property type="entry name" value="UDP-N-acetylmuramoyl-L-alanyl-D-glutamate--2,6-diaminopimelate ligase"/>
    <property type="match status" value="1"/>
</dbReference>
<keyword evidence="6 15" id="KW-0131">Cell cycle</keyword>
<dbReference type="NCBIfam" id="TIGR01085">
    <property type="entry name" value="murE"/>
    <property type="match status" value="1"/>
</dbReference>
<gene>
    <name evidence="15" type="primary">murE</name>
    <name evidence="20" type="ORF">IAB00_07265</name>
</gene>
<comment type="caution">
    <text evidence="20">The sequence shown here is derived from an EMBL/GenBank/DDBJ whole genome shotgun (WGS) entry which is preliminary data.</text>
</comment>
<feature type="binding site" evidence="15">
    <location>
        <position position="383"/>
    </location>
    <ligand>
        <name>meso-2,6-diaminopimelate</name>
        <dbReference type="ChEBI" id="CHEBI:57791"/>
    </ligand>
</feature>
<comment type="similarity">
    <text evidence="2 15">Belongs to the MurCDEF family. MurE subfamily.</text>
</comment>
<dbReference type="Pfam" id="PF01225">
    <property type="entry name" value="Mur_ligase"/>
    <property type="match status" value="1"/>
</dbReference>
<feature type="binding site" evidence="15">
    <location>
        <position position="467"/>
    </location>
    <ligand>
        <name>meso-2,6-diaminopimelate</name>
        <dbReference type="ChEBI" id="CHEBI:57791"/>
    </ligand>
</feature>
<dbReference type="GO" id="GO:0005524">
    <property type="term" value="F:ATP binding"/>
    <property type="evidence" value="ECO:0007669"/>
    <property type="project" value="UniProtKB-UniRule"/>
</dbReference>
<feature type="binding site" evidence="15">
    <location>
        <position position="185"/>
    </location>
    <ligand>
        <name>UDP-N-acetyl-alpha-D-muramoyl-L-alanyl-D-glutamate</name>
        <dbReference type="ChEBI" id="CHEBI:83900"/>
    </ligand>
</feature>
<feature type="binding site" evidence="15">
    <location>
        <position position="187"/>
    </location>
    <ligand>
        <name>UDP-N-acetyl-alpha-D-muramoyl-L-alanyl-D-glutamate</name>
        <dbReference type="ChEBI" id="CHEBI:83900"/>
    </ligand>
</feature>
<sequence length="491" mass="53823">MRLRDIAVYLGIDPETVPDIRVKNLQYDSRTVQPEDVFIALVGTNVDGHDYIEHAVANGAVAVIAEYAPESVAAHTPVLVVKDTREVISLLAELLYDFPDKKLNILGVTGTNGKTTTTNLVRYLWQKRRVKCGLIGTICNYCGERKLPAGATTPEPLHLAELLSMMVEDECTHVVMEVSSHALKQKRVDALHFNGAVFTNLTQDHLDYHVTVEDYLNAKLQLFRMLDRNPAGKGFAVVNADDPHAGDFINASHAELWTYGIDNPATLQAQNYHLTGRGAAFEVLYQGKTYQAEIPLSGKFNVYNSLAALAAMLAQGFEISDLLADLKDVPQVAGRFEKVDCGQDFAVVVDYAHTPDGLENVLKTAREITRGKLIVVFGCGGDRDRGKRPIMGKLAAALADYAIVTSDNPRTEDPLAIIAAIEAGIKELDAAAQTKYEVQADRRLAIGRAIELAEPGDVVLIAGKGHEDYQLVNGRVLDFDDRKVAREFLTK</sequence>
<feature type="binding site" evidence="15">
    <location>
        <position position="29"/>
    </location>
    <ligand>
        <name>UDP-N-acetyl-alpha-D-muramoyl-L-alanyl-D-glutamate</name>
        <dbReference type="ChEBI" id="CHEBI:83900"/>
    </ligand>
</feature>
<evidence type="ECO:0000256" key="15">
    <source>
        <dbReference type="HAMAP-Rule" id="MF_00208"/>
    </source>
</evidence>
<keyword evidence="3 15" id="KW-0132">Cell division</keyword>
<feature type="binding site" evidence="15">
    <location>
        <begin position="407"/>
        <end position="410"/>
    </location>
    <ligand>
        <name>meso-2,6-diaminopimelate</name>
        <dbReference type="ChEBI" id="CHEBI:57791"/>
    </ligand>
</feature>
<evidence type="ECO:0000256" key="5">
    <source>
        <dbReference type="ARBA" id="ARBA00022984"/>
    </source>
</evidence>
<evidence type="ECO:0000256" key="11">
    <source>
        <dbReference type="ARBA" id="ARBA00072883"/>
    </source>
</evidence>
<evidence type="ECO:0000259" key="17">
    <source>
        <dbReference type="Pfam" id="PF01225"/>
    </source>
</evidence>
<dbReference type="GO" id="GO:0008360">
    <property type="term" value="P:regulation of cell shape"/>
    <property type="evidence" value="ECO:0007669"/>
    <property type="project" value="UniProtKB-KW"/>
</dbReference>
<dbReference type="NCBIfam" id="NF001126">
    <property type="entry name" value="PRK00139.1-4"/>
    <property type="match status" value="1"/>
</dbReference>
<proteinExistence type="inferred from homology"/>
<comment type="pathway">
    <text evidence="1 15 16">Cell wall biogenesis; peptidoglycan biosynthesis.</text>
</comment>
<evidence type="ECO:0000256" key="1">
    <source>
        <dbReference type="ARBA" id="ARBA00004752"/>
    </source>
</evidence>
<feature type="short sequence motif" description="Meso-diaminopimelate recognition motif" evidence="15">
    <location>
        <begin position="407"/>
        <end position="410"/>
    </location>
</feature>
<protein>
    <recommendedName>
        <fullName evidence="11 15">UDP-N-acetylmuramoyl-L-alanyl-D-glutamate--2,6-diaminopimelate ligase</fullName>
        <ecNumber evidence="10 15">6.3.2.13</ecNumber>
    </recommendedName>
    <alternativeName>
        <fullName evidence="12 15">Meso-A2pm-adding enzyme</fullName>
    </alternativeName>
    <alternativeName>
        <fullName evidence="13 15">Meso-diaminopimelate-adding enzyme</fullName>
    </alternativeName>
    <alternativeName>
        <fullName evidence="14 15">UDP-MurNAc-L-Ala-D-Glu:meso-diaminopimelate ligase</fullName>
    </alternativeName>
    <alternativeName>
        <fullName evidence="15">UDP-MurNAc-tripeptide synthetase</fullName>
    </alternativeName>
    <alternativeName>
        <fullName evidence="15">UDP-N-acetylmuramyl-tripeptide synthetase</fullName>
    </alternativeName>
</protein>
<feature type="domain" description="Mur ligase central" evidence="19">
    <location>
        <begin position="108"/>
        <end position="311"/>
    </location>
</feature>
<evidence type="ECO:0000256" key="9">
    <source>
        <dbReference type="ARBA" id="ARBA00056782"/>
    </source>
</evidence>
<keyword evidence="15" id="KW-0963">Cytoplasm</keyword>
<dbReference type="EC" id="6.3.2.13" evidence="10 15"/>
<keyword evidence="15 20" id="KW-0436">Ligase</keyword>
<evidence type="ECO:0000256" key="4">
    <source>
        <dbReference type="ARBA" id="ARBA00022960"/>
    </source>
</evidence>
<dbReference type="HAMAP" id="MF_00208">
    <property type="entry name" value="MurE"/>
    <property type="match status" value="1"/>
</dbReference>
<evidence type="ECO:0000256" key="7">
    <source>
        <dbReference type="ARBA" id="ARBA00023316"/>
    </source>
</evidence>
<evidence type="ECO:0000256" key="10">
    <source>
        <dbReference type="ARBA" id="ARBA00066633"/>
    </source>
</evidence>
<keyword evidence="7 15" id="KW-0961">Cell wall biogenesis/degradation</keyword>
<feature type="binding site" evidence="15">
    <location>
        <position position="179"/>
    </location>
    <ligand>
        <name>UDP-N-acetyl-alpha-D-muramoyl-L-alanyl-D-glutamate</name>
        <dbReference type="ChEBI" id="CHEBI:83900"/>
    </ligand>
</feature>
<dbReference type="GO" id="GO:0009252">
    <property type="term" value="P:peptidoglycan biosynthetic process"/>
    <property type="evidence" value="ECO:0007669"/>
    <property type="project" value="UniProtKB-UniRule"/>
</dbReference>
<feature type="binding site" evidence="15">
    <location>
        <position position="463"/>
    </location>
    <ligand>
        <name>meso-2,6-diaminopimelate</name>
        <dbReference type="ChEBI" id="CHEBI:57791"/>
    </ligand>
</feature>
<dbReference type="AlphaFoldDB" id="A0A9D1HN74"/>
<evidence type="ECO:0000259" key="19">
    <source>
        <dbReference type="Pfam" id="PF08245"/>
    </source>
</evidence>
<evidence type="ECO:0000256" key="14">
    <source>
        <dbReference type="ARBA" id="ARBA00081560"/>
    </source>
</evidence>
<keyword evidence="15" id="KW-0547">Nucleotide-binding</keyword>
<dbReference type="Gene3D" id="3.40.1390.10">
    <property type="entry name" value="MurE/MurF, N-terminal domain"/>
    <property type="match status" value="1"/>
</dbReference>
<dbReference type="InterPro" id="IPR036615">
    <property type="entry name" value="Mur_ligase_C_dom_sf"/>
</dbReference>
<dbReference type="GO" id="GO:0008765">
    <property type="term" value="F:UDP-N-acetylmuramoylalanyl-D-glutamate-2,6-diaminopimelate ligase activity"/>
    <property type="evidence" value="ECO:0007669"/>
    <property type="project" value="UniProtKB-UniRule"/>
</dbReference>
<comment type="PTM">
    <text evidence="15">Carboxylation is probably crucial for Mg(2+) binding and, consequently, for the gamma-phosphate positioning of ATP.</text>
</comment>
<comment type="subcellular location">
    <subcellularLocation>
        <location evidence="15 16">Cytoplasm</location>
    </subcellularLocation>
</comment>
<dbReference type="GO" id="GO:0005737">
    <property type="term" value="C:cytoplasm"/>
    <property type="evidence" value="ECO:0007669"/>
    <property type="project" value="UniProtKB-SubCell"/>
</dbReference>
<dbReference type="InterPro" id="IPR035911">
    <property type="entry name" value="MurE/MurF_N"/>
</dbReference>
<feature type="binding site" evidence="15">
    <location>
        <begin position="110"/>
        <end position="116"/>
    </location>
    <ligand>
        <name>ATP</name>
        <dbReference type="ChEBI" id="CHEBI:30616"/>
    </ligand>
</feature>
<comment type="cofactor">
    <cofactor evidence="15">
        <name>Mg(2+)</name>
        <dbReference type="ChEBI" id="CHEBI:18420"/>
    </cofactor>
</comment>
<dbReference type="Pfam" id="PF08245">
    <property type="entry name" value="Mur_ligase_M"/>
    <property type="match status" value="1"/>
</dbReference>
<comment type="caution">
    <text evidence="15">Lacks conserved residue(s) required for the propagation of feature annotation.</text>
</comment>
<dbReference type="InterPro" id="IPR005761">
    <property type="entry name" value="UDP-N-AcMur-Glu-dNH2Pim_ligase"/>
</dbReference>
<feature type="domain" description="Mur ligase C-terminal" evidence="18">
    <location>
        <begin position="334"/>
        <end position="465"/>
    </location>
</feature>
<dbReference type="GO" id="GO:0000287">
    <property type="term" value="F:magnesium ion binding"/>
    <property type="evidence" value="ECO:0007669"/>
    <property type="project" value="UniProtKB-UniRule"/>
</dbReference>
<evidence type="ECO:0000256" key="2">
    <source>
        <dbReference type="ARBA" id="ARBA00005898"/>
    </source>
</evidence>
<dbReference type="Gene3D" id="3.40.1190.10">
    <property type="entry name" value="Mur-like, catalytic domain"/>
    <property type="match status" value="1"/>
</dbReference>
<dbReference type="PANTHER" id="PTHR23135">
    <property type="entry name" value="MUR LIGASE FAMILY MEMBER"/>
    <property type="match status" value="1"/>
</dbReference>
<dbReference type="InterPro" id="IPR036565">
    <property type="entry name" value="Mur-like_cat_sf"/>
</dbReference>
<evidence type="ECO:0000313" key="20">
    <source>
        <dbReference type="EMBL" id="HIU11013.1"/>
    </source>
</evidence>
<keyword evidence="5 15" id="KW-0573">Peptidoglycan synthesis</keyword>
<dbReference type="NCBIfam" id="NF001124">
    <property type="entry name" value="PRK00139.1-2"/>
    <property type="match status" value="1"/>
</dbReference>
<reference evidence="20" key="2">
    <citation type="journal article" date="2021" name="PeerJ">
        <title>Extensive microbial diversity within the chicken gut microbiome revealed by metagenomics and culture.</title>
        <authorList>
            <person name="Gilroy R."/>
            <person name="Ravi A."/>
            <person name="Getino M."/>
            <person name="Pursley I."/>
            <person name="Horton D.L."/>
            <person name="Alikhan N.F."/>
            <person name="Baker D."/>
            <person name="Gharbi K."/>
            <person name="Hall N."/>
            <person name="Watson M."/>
            <person name="Adriaenssens E.M."/>
            <person name="Foster-Nyarko E."/>
            <person name="Jarju S."/>
            <person name="Secka A."/>
            <person name="Antonio M."/>
            <person name="Oren A."/>
            <person name="Chaudhuri R.R."/>
            <person name="La Ragione R."/>
            <person name="Hildebrand F."/>
            <person name="Pallen M.J."/>
        </authorList>
    </citation>
    <scope>NUCLEOTIDE SEQUENCE</scope>
    <source>
        <strain evidence="20">2830</strain>
    </source>
</reference>
<comment type="catalytic activity">
    <reaction evidence="8 15">
        <text>UDP-N-acetyl-alpha-D-muramoyl-L-alanyl-D-glutamate + meso-2,6-diaminopimelate + ATP = UDP-N-acetyl-alpha-D-muramoyl-L-alanyl-gamma-D-glutamyl-meso-2,6-diaminopimelate + ADP + phosphate + H(+)</text>
        <dbReference type="Rhea" id="RHEA:23676"/>
        <dbReference type="ChEBI" id="CHEBI:15378"/>
        <dbReference type="ChEBI" id="CHEBI:30616"/>
        <dbReference type="ChEBI" id="CHEBI:43474"/>
        <dbReference type="ChEBI" id="CHEBI:57791"/>
        <dbReference type="ChEBI" id="CHEBI:83900"/>
        <dbReference type="ChEBI" id="CHEBI:83905"/>
        <dbReference type="ChEBI" id="CHEBI:456216"/>
        <dbReference type="EC" id="6.3.2.13"/>
    </reaction>
</comment>
<reference evidence="20" key="1">
    <citation type="submission" date="2020-10" db="EMBL/GenBank/DDBJ databases">
        <authorList>
            <person name="Gilroy R."/>
        </authorList>
    </citation>
    <scope>NUCLEOTIDE SEQUENCE</scope>
    <source>
        <strain evidence="20">2830</strain>
    </source>
</reference>
<accession>A0A9D1HN74</accession>
<dbReference type="InterPro" id="IPR013221">
    <property type="entry name" value="Mur_ligase_cen"/>
</dbReference>
<organism evidence="20 21">
    <name type="scientific">Candidatus Avidehalobacter gallistercoris</name>
    <dbReference type="NCBI Taxonomy" id="2840694"/>
    <lineage>
        <taxon>Bacteria</taxon>
        <taxon>Bacillati</taxon>
        <taxon>Bacillota</taxon>
        <taxon>Clostridia</taxon>
        <taxon>Eubacteriales</taxon>
        <taxon>Peptococcaceae</taxon>
        <taxon>Peptococcaceae incertae sedis</taxon>
        <taxon>Candidatus Avidehalobacter</taxon>
    </lineage>
</organism>
<dbReference type="InterPro" id="IPR000713">
    <property type="entry name" value="Mur_ligase_N"/>
</dbReference>
<dbReference type="SUPFAM" id="SSF53623">
    <property type="entry name" value="MurD-like peptide ligases, catalytic domain"/>
    <property type="match status" value="1"/>
</dbReference>
<evidence type="ECO:0000256" key="3">
    <source>
        <dbReference type="ARBA" id="ARBA00022618"/>
    </source>
</evidence>
<dbReference type="SUPFAM" id="SSF63418">
    <property type="entry name" value="MurE/MurF N-terminal domain"/>
    <property type="match status" value="1"/>
</dbReference>
<evidence type="ECO:0000313" key="21">
    <source>
        <dbReference type="Proteomes" id="UP000824124"/>
    </source>
</evidence>
<dbReference type="Proteomes" id="UP000824124">
    <property type="component" value="Unassembled WGS sequence"/>
</dbReference>
<evidence type="ECO:0000256" key="16">
    <source>
        <dbReference type="RuleBase" id="RU004135"/>
    </source>
</evidence>
<evidence type="ECO:0000256" key="8">
    <source>
        <dbReference type="ARBA" id="ARBA00050251"/>
    </source>
</evidence>
<dbReference type="Gene3D" id="3.90.190.20">
    <property type="entry name" value="Mur ligase, C-terminal domain"/>
    <property type="match status" value="1"/>
</dbReference>